<dbReference type="AlphaFoldDB" id="A0A0N4VN04"/>
<dbReference type="Proteomes" id="UP000274131">
    <property type="component" value="Unassembled WGS sequence"/>
</dbReference>
<evidence type="ECO:0000313" key="2">
    <source>
        <dbReference type="EMBL" id="VDD96799.1"/>
    </source>
</evidence>
<dbReference type="WBParaSite" id="EVEC_0001235001-mRNA-1">
    <property type="protein sequence ID" value="EVEC_0001235001-mRNA-1"/>
    <property type="gene ID" value="EVEC_0001235001"/>
</dbReference>
<evidence type="ECO:0000313" key="3">
    <source>
        <dbReference type="Proteomes" id="UP000274131"/>
    </source>
</evidence>
<reference evidence="2 3" key="2">
    <citation type="submission" date="2018-10" db="EMBL/GenBank/DDBJ databases">
        <authorList>
            <consortium name="Pathogen Informatics"/>
        </authorList>
    </citation>
    <scope>NUCLEOTIDE SEQUENCE [LARGE SCALE GENOMIC DNA]</scope>
</reference>
<organism evidence="4">
    <name type="scientific">Enterobius vermicularis</name>
    <name type="common">Human pinworm</name>
    <dbReference type="NCBI Taxonomy" id="51028"/>
    <lineage>
        <taxon>Eukaryota</taxon>
        <taxon>Metazoa</taxon>
        <taxon>Ecdysozoa</taxon>
        <taxon>Nematoda</taxon>
        <taxon>Chromadorea</taxon>
        <taxon>Rhabditida</taxon>
        <taxon>Spirurina</taxon>
        <taxon>Oxyuridomorpha</taxon>
        <taxon>Oxyuroidea</taxon>
        <taxon>Oxyuridae</taxon>
        <taxon>Enterobius</taxon>
    </lineage>
</organism>
<reference evidence="4" key="1">
    <citation type="submission" date="2017-02" db="UniProtKB">
        <authorList>
            <consortium name="WormBaseParasite"/>
        </authorList>
    </citation>
    <scope>IDENTIFICATION</scope>
</reference>
<sequence>MDDAGYEGIIRDLSGNSQEELEPERVDLINPRKRLLEEEVRIKIAGQRVIMTLEQHKVSSHIDDPTARIMIAQAPADTGKP</sequence>
<protein>
    <submittedName>
        <fullName evidence="4">SHSP domain-containing protein</fullName>
    </submittedName>
</protein>
<evidence type="ECO:0000313" key="4">
    <source>
        <dbReference type="WBParaSite" id="EVEC_0001235001-mRNA-1"/>
    </source>
</evidence>
<evidence type="ECO:0000256" key="1">
    <source>
        <dbReference type="SAM" id="MobiDB-lite"/>
    </source>
</evidence>
<gene>
    <name evidence="2" type="ORF">EVEC_LOCUS11550</name>
</gene>
<name>A0A0N4VN04_ENTVE</name>
<accession>A0A0N4VN04</accession>
<keyword evidence="3" id="KW-1185">Reference proteome</keyword>
<dbReference type="EMBL" id="UXUI01012274">
    <property type="protein sequence ID" value="VDD96799.1"/>
    <property type="molecule type" value="Genomic_DNA"/>
</dbReference>
<proteinExistence type="predicted"/>
<feature type="region of interest" description="Disordered" evidence="1">
    <location>
        <begin position="1"/>
        <end position="22"/>
    </location>
</feature>